<proteinExistence type="predicted"/>
<dbReference type="Pfam" id="PF03366">
    <property type="entry name" value="YEATS"/>
    <property type="match status" value="1"/>
</dbReference>
<feature type="region of interest" description="Disordered" evidence="3">
    <location>
        <begin position="1"/>
        <end position="59"/>
    </location>
</feature>
<dbReference type="Proteomes" id="UP000274922">
    <property type="component" value="Unassembled WGS sequence"/>
</dbReference>
<feature type="compositionally biased region" description="Basic and acidic residues" evidence="3">
    <location>
        <begin position="365"/>
        <end position="381"/>
    </location>
</feature>
<sequence>MVLRRRSRGSVASSDSGRGDRLGNAGGMGTAGGSVGSGSLTLSTGTGNSSRRAHDEDLAPSSAPAYGLVSGGASSDHLRYFVVACKYTRTGRFTGGKDPQPLITFRLQLYVAAPPLPPPLPSASSSASSSAHAVGTPVGTTVAVAPLAVATELPFISHVKFELHETFDERATQVVHHAPFAIEEDAYGEFMAHVTVHFAGPRAPEPLVIPVDVRIFLALGDPLHPARPLPPPNGAIVAHRFRGVTPAFAGLLREAAARAPTVLARDRAPPAAARLLRRFMAYQRRHATSIKRGTASRVWQSDVLDYEMRRARDDGRGDEEDGEDGSGGGVGNDDDDTNNNNNNNNSDDDDDDDSSNNHGGRHDRRGMPRREPSGRGDHESGEGDNDHEDADADDDVGDAAMLDEGERGGRPGYARKALHRRRASRSDRSRTRSPSPAMSWDPSQSQSRKRGAGASRKAAGSSDPSSPDAASHHGGGDGRSGGRAAEDPARLPETFMTDTGAAVSFRTLSRRLLKLSPAHQLRVHGRVWHVRQERAAAAAAGSPRRTPNAALYQTASGSRYLTIDLQTLPTSLLREIWQYVLARTPPKRPSR</sequence>
<dbReference type="InterPro" id="IPR038704">
    <property type="entry name" value="YEAST_sf"/>
</dbReference>
<evidence type="ECO:0000313" key="5">
    <source>
        <dbReference type="EMBL" id="RKO97419.1"/>
    </source>
</evidence>
<evidence type="ECO:0000259" key="4">
    <source>
        <dbReference type="PROSITE" id="PS51037"/>
    </source>
</evidence>
<keyword evidence="1 2" id="KW-0539">Nucleus</keyword>
<dbReference type="InterPro" id="IPR055129">
    <property type="entry name" value="YEATS_dom"/>
</dbReference>
<evidence type="ECO:0000313" key="6">
    <source>
        <dbReference type="EMBL" id="RKP03886.1"/>
    </source>
</evidence>
<evidence type="ECO:0000313" key="7">
    <source>
        <dbReference type="Proteomes" id="UP000268535"/>
    </source>
</evidence>
<dbReference type="GO" id="GO:0005634">
    <property type="term" value="C:nucleus"/>
    <property type="evidence" value="ECO:0007669"/>
    <property type="project" value="UniProtKB-SubCell"/>
</dbReference>
<feature type="compositionally biased region" description="Acidic residues" evidence="3">
    <location>
        <begin position="382"/>
        <end position="403"/>
    </location>
</feature>
<dbReference type="AlphaFoldDB" id="A0A4P9WVP2"/>
<accession>A0A4P9WVP2</accession>
<dbReference type="PROSITE" id="PS51037">
    <property type="entry name" value="YEATS"/>
    <property type="match status" value="1"/>
</dbReference>
<name>A0A4P9WVP2_9FUNG</name>
<protein>
    <recommendedName>
        <fullName evidence="4">YEATS domain-containing protein</fullName>
    </recommendedName>
</protein>
<organism evidence="5 7">
    <name type="scientific">Caulochytrium protostelioides</name>
    <dbReference type="NCBI Taxonomy" id="1555241"/>
    <lineage>
        <taxon>Eukaryota</taxon>
        <taxon>Fungi</taxon>
        <taxon>Fungi incertae sedis</taxon>
        <taxon>Chytridiomycota</taxon>
        <taxon>Chytridiomycota incertae sedis</taxon>
        <taxon>Chytridiomycetes</taxon>
        <taxon>Caulochytriales</taxon>
        <taxon>Caulochytriaceae</taxon>
        <taxon>Caulochytrium</taxon>
    </lineage>
</organism>
<dbReference type="EMBL" id="ML014116">
    <property type="protein sequence ID" value="RKP03886.1"/>
    <property type="molecule type" value="Genomic_DNA"/>
</dbReference>
<dbReference type="Proteomes" id="UP000268535">
    <property type="component" value="Unassembled WGS sequence"/>
</dbReference>
<feature type="compositionally biased region" description="Gly residues" evidence="3">
    <location>
        <begin position="24"/>
        <end position="36"/>
    </location>
</feature>
<feature type="compositionally biased region" description="Low complexity" evidence="3">
    <location>
        <begin position="37"/>
        <end position="50"/>
    </location>
</feature>
<evidence type="ECO:0000313" key="8">
    <source>
        <dbReference type="Proteomes" id="UP000274922"/>
    </source>
</evidence>
<reference evidence="7 8" key="1">
    <citation type="journal article" date="2018" name="Nat. Microbiol.">
        <title>Leveraging single-cell genomics to expand the fungal tree of life.</title>
        <authorList>
            <person name="Ahrendt S.R."/>
            <person name="Quandt C.A."/>
            <person name="Ciobanu D."/>
            <person name="Clum A."/>
            <person name="Salamov A."/>
            <person name="Andreopoulos B."/>
            <person name="Cheng J.F."/>
            <person name="Woyke T."/>
            <person name="Pelin A."/>
            <person name="Henrissat B."/>
            <person name="Reynolds N.K."/>
            <person name="Benny G.L."/>
            <person name="Smith M.E."/>
            <person name="James T.Y."/>
            <person name="Grigoriev I.V."/>
        </authorList>
    </citation>
    <scope>NUCLEOTIDE SEQUENCE [LARGE SCALE GENOMIC DNA]</scope>
    <source>
        <strain evidence="7 8">ATCC 52028</strain>
    </source>
</reference>
<feature type="region of interest" description="Disordered" evidence="3">
    <location>
        <begin position="310"/>
        <end position="487"/>
    </location>
</feature>
<reference evidence="5" key="3">
    <citation type="submission" date="2018-08" db="EMBL/GenBank/DDBJ databases">
        <title>Leveraging single-cell genomics to expand the Fungal Tree of Life.</title>
        <authorList>
            <consortium name="DOE Joint Genome Institute"/>
            <person name="Ahrendt S.R."/>
            <person name="Quandt C.A."/>
            <person name="Ciobanu D."/>
            <person name="Clum A."/>
            <person name="Salamov A."/>
            <person name="Andreopoulos B."/>
            <person name="Cheng J.-F."/>
            <person name="Woyke T."/>
            <person name="Pelin A."/>
            <person name="Henrissat B."/>
            <person name="Reynolds N."/>
            <person name="Benny G.L."/>
            <person name="Smith M.E."/>
            <person name="James T.Y."/>
            <person name="Grigoriev I.V."/>
        </authorList>
    </citation>
    <scope>NUCLEOTIDE SEQUENCE</scope>
    <source>
        <strain evidence="5">ATCC 52028</strain>
    </source>
</reference>
<dbReference type="OrthoDB" id="1741717at2759"/>
<feature type="compositionally biased region" description="Low complexity" evidence="3">
    <location>
        <begin position="452"/>
        <end position="469"/>
    </location>
</feature>
<feature type="domain" description="YEATS" evidence="4">
    <location>
        <begin position="92"/>
        <end position="255"/>
    </location>
</feature>
<gene>
    <name evidence="5" type="ORF">CAUPRSCDRAFT_10906</name>
    <name evidence="6" type="ORF">CXG81DRAFT_16594</name>
</gene>
<dbReference type="STRING" id="1555241.A0A4P9WVP2"/>
<evidence type="ECO:0000256" key="1">
    <source>
        <dbReference type="ARBA" id="ARBA00023242"/>
    </source>
</evidence>
<comment type="subcellular location">
    <subcellularLocation>
        <location evidence="2">Nucleus</location>
    </subcellularLocation>
</comment>
<evidence type="ECO:0000256" key="3">
    <source>
        <dbReference type="SAM" id="MobiDB-lite"/>
    </source>
</evidence>
<evidence type="ECO:0000256" key="2">
    <source>
        <dbReference type="PROSITE-ProRule" id="PRU00376"/>
    </source>
</evidence>
<dbReference type="Gene3D" id="2.60.40.1970">
    <property type="entry name" value="YEATS domain"/>
    <property type="match status" value="1"/>
</dbReference>
<dbReference type="EMBL" id="ML009276">
    <property type="protein sequence ID" value="RKO97419.1"/>
    <property type="molecule type" value="Genomic_DNA"/>
</dbReference>
<reference evidence="6" key="2">
    <citation type="submission" date="2018-04" db="EMBL/GenBank/DDBJ databases">
        <title>Leveraging single-cell genomics to expand the Fungal Tree of Life.</title>
        <authorList>
            <consortium name="DOE Joint Genome Institute"/>
            <person name="Ahrendt S.R."/>
            <person name="Quandt C.A."/>
            <person name="Ciobanu D."/>
            <person name="Clum A."/>
            <person name="Salamov A."/>
            <person name="Andreopoulos B."/>
            <person name="Cheng J.-F."/>
            <person name="Woyke T."/>
            <person name="Pelin A."/>
            <person name="Henrissat B."/>
            <person name="Benny G.L."/>
            <person name="Smith M.E."/>
            <person name="James T.Y."/>
            <person name="Grigoriev I.V."/>
        </authorList>
    </citation>
    <scope>NUCLEOTIDE SEQUENCE</scope>
    <source>
        <strain evidence="6">ATCC 52028</strain>
    </source>
</reference>
<keyword evidence="8" id="KW-1185">Reference proteome</keyword>